<dbReference type="GeneID" id="63830710"/>
<accession>A0A165AR29</accession>
<reference evidence="4 5" key="1">
    <citation type="journal article" date="2016" name="Mol. Biol. Evol.">
        <title>Comparative Genomics of Early-Diverging Mushroom-Forming Fungi Provides Insights into the Origins of Lignocellulose Decay Capabilities.</title>
        <authorList>
            <person name="Nagy L.G."/>
            <person name="Riley R."/>
            <person name="Tritt A."/>
            <person name="Adam C."/>
            <person name="Daum C."/>
            <person name="Floudas D."/>
            <person name="Sun H."/>
            <person name="Yadav J.S."/>
            <person name="Pangilinan J."/>
            <person name="Larsson K.H."/>
            <person name="Matsuura K."/>
            <person name="Barry K."/>
            <person name="Labutti K."/>
            <person name="Kuo R."/>
            <person name="Ohm R.A."/>
            <person name="Bhattacharya S.S."/>
            <person name="Shirouzu T."/>
            <person name="Yoshinaga Y."/>
            <person name="Martin F.M."/>
            <person name="Grigoriev I.V."/>
            <person name="Hibbett D.S."/>
        </authorList>
    </citation>
    <scope>NUCLEOTIDE SEQUENCE [LARGE SCALE GENOMIC DNA]</scope>
    <source>
        <strain evidence="4 5">93-53</strain>
    </source>
</reference>
<evidence type="ECO:0000313" key="5">
    <source>
        <dbReference type="Proteomes" id="UP000076871"/>
    </source>
</evidence>
<dbReference type="AlphaFoldDB" id="A0A165AR29"/>
<keyword evidence="2" id="KW-0812">Transmembrane</keyword>
<evidence type="ECO:0000256" key="2">
    <source>
        <dbReference type="SAM" id="Phobius"/>
    </source>
</evidence>
<keyword evidence="3" id="KW-0732">Signal</keyword>
<feature type="transmembrane region" description="Helical" evidence="2">
    <location>
        <begin position="28"/>
        <end position="49"/>
    </location>
</feature>
<dbReference type="Proteomes" id="UP000076871">
    <property type="component" value="Unassembled WGS sequence"/>
</dbReference>
<evidence type="ECO:0000313" key="4">
    <source>
        <dbReference type="EMBL" id="KZS99497.1"/>
    </source>
</evidence>
<feature type="signal peptide" evidence="3">
    <location>
        <begin position="1"/>
        <end position="18"/>
    </location>
</feature>
<keyword evidence="2" id="KW-0472">Membrane</keyword>
<organism evidence="4 5">
    <name type="scientific">Laetiporus sulphureus 93-53</name>
    <dbReference type="NCBI Taxonomy" id="1314785"/>
    <lineage>
        <taxon>Eukaryota</taxon>
        <taxon>Fungi</taxon>
        <taxon>Dikarya</taxon>
        <taxon>Basidiomycota</taxon>
        <taxon>Agaricomycotina</taxon>
        <taxon>Agaricomycetes</taxon>
        <taxon>Polyporales</taxon>
        <taxon>Laetiporus</taxon>
    </lineage>
</organism>
<gene>
    <name evidence="4" type="ORF">LAESUDRAFT_765461</name>
</gene>
<feature type="compositionally biased region" description="Acidic residues" evidence="1">
    <location>
        <begin position="104"/>
        <end position="117"/>
    </location>
</feature>
<keyword evidence="5" id="KW-1185">Reference proteome</keyword>
<sequence length="129" mass="13705">MATSRTLLFLNVLEVVLAMSVRVRGTEAHGFVTIFITPLTSILLTRFVLNLRCASSNTVGSDAPTFSLALQSQSVGPASRIVGNMDADLAFDLQGYGEALGCEEGWDADDHEEDSEGHDDITSGIKASA</sequence>
<feature type="region of interest" description="Disordered" evidence="1">
    <location>
        <begin position="104"/>
        <end position="129"/>
    </location>
</feature>
<protein>
    <submittedName>
        <fullName evidence="4">Uncharacterized protein</fullName>
    </submittedName>
</protein>
<dbReference type="RefSeq" id="XP_040757238.1">
    <property type="nucleotide sequence ID" value="XM_040913682.1"/>
</dbReference>
<dbReference type="EMBL" id="KV427825">
    <property type="protein sequence ID" value="KZS99497.1"/>
    <property type="molecule type" value="Genomic_DNA"/>
</dbReference>
<evidence type="ECO:0000256" key="1">
    <source>
        <dbReference type="SAM" id="MobiDB-lite"/>
    </source>
</evidence>
<name>A0A165AR29_9APHY</name>
<proteinExistence type="predicted"/>
<feature type="chain" id="PRO_5007855390" evidence="3">
    <location>
        <begin position="19"/>
        <end position="129"/>
    </location>
</feature>
<dbReference type="InParanoid" id="A0A165AR29"/>
<keyword evidence="2" id="KW-1133">Transmembrane helix</keyword>
<dbReference type="OrthoDB" id="2804213at2759"/>
<evidence type="ECO:0000256" key="3">
    <source>
        <dbReference type="SAM" id="SignalP"/>
    </source>
</evidence>